<proteinExistence type="predicted"/>
<dbReference type="Proteomes" id="UP001528672">
    <property type="component" value="Unassembled WGS sequence"/>
</dbReference>
<accession>A0ABT5MKJ6</accession>
<organism evidence="1 2">
    <name type="scientific">Curvibacter microcysteis</name>
    <dbReference type="NCBI Taxonomy" id="3026419"/>
    <lineage>
        <taxon>Bacteria</taxon>
        <taxon>Pseudomonadati</taxon>
        <taxon>Pseudomonadota</taxon>
        <taxon>Betaproteobacteria</taxon>
        <taxon>Burkholderiales</taxon>
        <taxon>Comamonadaceae</taxon>
        <taxon>Curvibacter</taxon>
    </lineage>
</organism>
<evidence type="ECO:0000313" key="1">
    <source>
        <dbReference type="EMBL" id="MDD0817115.1"/>
    </source>
</evidence>
<dbReference type="EMBL" id="JAQSIO010000014">
    <property type="protein sequence ID" value="MDD0817115.1"/>
    <property type="molecule type" value="Genomic_DNA"/>
</dbReference>
<dbReference type="RefSeq" id="WP_273929529.1">
    <property type="nucleotide sequence ID" value="NZ_JAQSIN010000001.1"/>
</dbReference>
<evidence type="ECO:0000313" key="2">
    <source>
        <dbReference type="Proteomes" id="UP001528672"/>
    </source>
</evidence>
<keyword evidence="2" id="KW-1185">Reference proteome</keyword>
<protein>
    <submittedName>
        <fullName evidence="1">Uncharacterized protein</fullName>
    </submittedName>
</protein>
<comment type="caution">
    <text evidence="1">The sequence shown here is derived from an EMBL/GenBank/DDBJ whole genome shotgun (WGS) entry which is preliminary data.</text>
</comment>
<name>A0ABT5MKJ6_9BURK</name>
<gene>
    <name evidence="1" type="ORF">PSQ39_20950</name>
</gene>
<sequence>MDLFLLALLGGIAVHFFKTQEQRRRIVLLGSVLGQYQIEKLMETLTEGYLRALGESDPARRDQVWQVLTGCETSLSDQFNRFASEFARVDGALTRVSRLPLALPWADRLPQSLSFDLRELLKIHARGLAQGVQSGSVGVGLSPRDRAFQLSAELFLMQHSCHWFCKSKAVASARLLARHKTSHAQVLAAVSPETRQAYLALVGA</sequence>
<reference evidence="1 2" key="1">
    <citation type="submission" date="2023-02" db="EMBL/GenBank/DDBJ databases">
        <title>Bacterial whole genome sequence for Curvibacter sp. HBC28.</title>
        <authorList>
            <person name="Le V."/>
            <person name="Ko S.-R."/>
            <person name="Ahn C.-Y."/>
            <person name="Oh H.-M."/>
        </authorList>
    </citation>
    <scope>NUCLEOTIDE SEQUENCE [LARGE SCALE GENOMIC DNA]</scope>
    <source>
        <strain evidence="1 2">HBC28</strain>
    </source>
</reference>